<feature type="region of interest" description="Disordered" evidence="1">
    <location>
        <begin position="1"/>
        <end position="27"/>
    </location>
</feature>
<dbReference type="OrthoDB" id="263502at2759"/>
<dbReference type="RefSeq" id="XP_029237260.1">
    <property type="nucleotide sequence ID" value="XM_029382882.1"/>
</dbReference>
<accession>A0A3R7K7I4</accession>
<organism evidence="2 3">
    <name type="scientific">Trypanosoma rangeli</name>
    <dbReference type="NCBI Taxonomy" id="5698"/>
    <lineage>
        <taxon>Eukaryota</taxon>
        <taxon>Discoba</taxon>
        <taxon>Euglenozoa</taxon>
        <taxon>Kinetoplastea</taxon>
        <taxon>Metakinetoplastina</taxon>
        <taxon>Trypanosomatida</taxon>
        <taxon>Trypanosomatidae</taxon>
        <taxon>Trypanosoma</taxon>
        <taxon>Herpetosoma</taxon>
    </lineage>
</organism>
<keyword evidence="3" id="KW-1185">Reference proteome</keyword>
<reference evidence="2 3" key="1">
    <citation type="journal article" date="2018" name="BMC Genomics">
        <title>Genomic comparison of Trypanosoma conorhini and Trypanosoma rangeli to Trypanosoma cruzi strains of high and low virulence.</title>
        <authorList>
            <person name="Bradwell K.R."/>
            <person name="Koparde V.N."/>
            <person name="Matveyev A.V."/>
            <person name="Serrano M.G."/>
            <person name="Alves J.M."/>
            <person name="Parikh H."/>
            <person name="Huang B."/>
            <person name="Lee V."/>
            <person name="Espinosa-Alvarez O."/>
            <person name="Ortiz P.A."/>
            <person name="Costa-Martins A.G."/>
            <person name="Teixeira M.M."/>
            <person name="Buck G.A."/>
        </authorList>
    </citation>
    <scope>NUCLEOTIDE SEQUENCE [LARGE SCALE GENOMIC DNA]</scope>
    <source>
        <strain evidence="2 3">AM80</strain>
    </source>
</reference>
<evidence type="ECO:0000313" key="2">
    <source>
        <dbReference type="EMBL" id="RNF03024.1"/>
    </source>
</evidence>
<dbReference type="GeneID" id="40329958"/>
<dbReference type="VEuPathDB" id="TriTrypDB:TRSC58_01730"/>
<proteinExistence type="predicted"/>
<protein>
    <submittedName>
        <fullName evidence="2">Uncharacterized protein</fullName>
    </submittedName>
</protein>
<sequence length="108" mass="12135">MDSAPAASPGQDYTNNNSDNNGQLPEALPAGACRVTGALQARFVNQYNPMFDKPYSHHGLNANRYLNEELCRLLEDDCRNNIQHHLQTDKIEKAYMLARLAHAPLLRD</sequence>
<feature type="compositionally biased region" description="Polar residues" evidence="1">
    <location>
        <begin position="11"/>
        <end position="23"/>
    </location>
</feature>
<dbReference type="AlphaFoldDB" id="A0A3R7K7I4"/>
<dbReference type="EMBL" id="MKGL01000210">
    <property type="protein sequence ID" value="RNF03024.1"/>
    <property type="molecule type" value="Genomic_DNA"/>
</dbReference>
<name>A0A3R7K7I4_TRYRA</name>
<evidence type="ECO:0000256" key="1">
    <source>
        <dbReference type="SAM" id="MobiDB-lite"/>
    </source>
</evidence>
<comment type="caution">
    <text evidence="2">The sequence shown here is derived from an EMBL/GenBank/DDBJ whole genome shotgun (WGS) entry which is preliminary data.</text>
</comment>
<dbReference type="Proteomes" id="UP000283634">
    <property type="component" value="Unassembled WGS sequence"/>
</dbReference>
<evidence type="ECO:0000313" key="3">
    <source>
        <dbReference type="Proteomes" id="UP000283634"/>
    </source>
</evidence>
<gene>
    <name evidence="2" type="ORF">TraAM80_06025</name>
</gene>